<organism evidence="2 3">
    <name type="scientific">Salix udensis</name>
    <dbReference type="NCBI Taxonomy" id="889485"/>
    <lineage>
        <taxon>Eukaryota</taxon>
        <taxon>Viridiplantae</taxon>
        <taxon>Streptophyta</taxon>
        <taxon>Embryophyta</taxon>
        <taxon>Tracheophyta</taxon>
        <taxon>Spermatophyta</taxon>
        <taxon>Magnoliopsida</taxon>
        <taxon>eudicotyledons</taxon>
        <taxon>Gunneridae</taxon>
        <taxon>Pentapetalae</taxon>
        <taxon>rosids</taxon>
        <taxon>fabids</taxon>
        <taxon>Malpighiales</taxon>
        <taxon>Salicaceae</taxon>
        <taxon>Saliceae</taxon>
        <taxon>Salix</taxon>
    </lineage>
</organism>
<name>A0AAD6PJR1_9ROSI</name>
<sequence length="82" mass="9219">MEGLSWSCSQERPTTELFLNQIFLQQGENPTTVQWTLELIWMAEVTWETETKLCRGSCSSDTDGMNDLQGNVDSGTNGQQQS</sequence>
<evidence type="ECO:0000313" key="3">
    <source>
        <dbReference type="Proteomes" id="UP001162972"/>
    </source>
</evidence>
<feature type="region of interest" description="Disordered" evidence="1">
    <location>
        <begin position="58"/>
        <end position="82"/>
    </location>
</feature>
<keyword evidence="3" id="KW-1185">Reference proteome</keyword>
<protein>
    <submittedName>
        <fullName evidence="2">Uncharacterized protein</fullName>
    </submittedName>
</protein>
<dbReference type="AlphaFoldDB" id="A0AAD6PJR1"/>
<dbReference type="EMBL" id="JAPFFJ010000003">
    <property type="protein sequence ID" value="KAJ6431590.1"/>
    <property type="molecule type" value="Genomic_DNA"/>
</dbReference>
<accession>A0AAD6PJR1</accession>
<evidence type="ECO:0000313" key="2">
    <source>
        <dbReference type="EMBL" id="KAJ6431590.1"/>
    </source>
</evidence>
<reference evidence="2 3" key="1">
    <citation type="journal article" date="2023" name="Int. J. Mol. Sci.">
        <title>De Novo Assembly and Annotation of 11 Diverse Shrub Willow (Salix) Genomes Reveals Novel Gene Organization in Sex-Linked Regions.</title>
        <authorList>
            <person name="Hyden B."/>
            <person name="Feng K."/>
            <person name="Yates T.B."/>
            <person name="Jawdy S."/>
            <person name="Cereghino C."/>
            <person name="Smart L.B."/>
            <person name="Muchero W."/>
        </authorList>
    </citation>
    <scope>NUCLEOTIDE SEQUENCE [LARGE SCALE GENOMIC DNA]</scope>
    <source>
        <tissue evidence="2">Shoot tip</tissue>
    </source>
</reference>
<comment type="caution">
    <text evidence="2">The sequence shown here is derived from an EMBL/GenBank/DDBJ whole genome shotgun (WGS) entry which is preliminary data.</text>
</comment>
<dbReference type="Proteomes" id="UP001162972">
    <property type="component" value="Chromosome 10"/>
</dbReference>
<evidence type="ECO:0000256" key="1">
    <source>
        <dbReference type="SAM" id="MobiDB-lite"/>
    </source>
</evidence>
<proteinExistence type="predicted"/>
<gene>
    <name evidence="2" type="ORF">OIU84_018970</name>
</gene>